<protein>
    <submittedName>
        <fullName evidence="2">Uncharacterized protein</fullName>
    </submittedName>
</protein>
<gene>
    <name evidence="2" type="primary">RvY_15485-1</name>
    <name evidence="2" type="synonym">RvY_15485.1</name>
    <name evidence="2" type="ORF">RvY_15485</name>
</gene>
<dbReference type="AlphaFoldDB" id="A0A1D1VWN2"/>
<evidence type="ECO:0000313" key="2">
    <source>
        <dbReference type="EMBL" id="GAV05336.1"/>
    </source>
</evidence>
<dbReference type="EMBL" id="BDGG01000012">
    <property type="protein sequence ID" value="GAV05336.1"/>
    <property type="molecule type" value="Genomic_DNA"/>
</dbReference>
<feature type="signal peptide" evidence="1">
    <location>
        <begin position="1"/>
        <end position="22"/>
    </location>
</feature>
<feature type="chain" id="PRO_5008898932" evidence="1">
    <location>
        <begin position="23"/>
        <end position="82"/>
    </location>
</feature>
<keyword evidence="3" id="KW-1185">Reference proteome</keyword>
<evidence type="ECO:0000256" key="1">
    <source>
        <dbReference type="SAM" id="SignalP"/>
    </source>
</evidence>
<proteinExistence type="predicted"/>
<evidence type="ECO:0000313" key="3">
    <source>
        <dbReference type="Proteomes" id="UP000186922"/>
    </source>
</evidence>
<comment type="caution">
    <text evidence="2">The sequence shown here is derived from an EMBL/GenBank/DDBJ whole genome shotgun (WGS) entry which is preliminary data.</text>
</comment>
<keyword evidence="1" id="KW-0732">Signal</keyword>
<organism evidence="2 3">
    <name type="scientific">Ramazzottius varieornatus</name>
    <name type="common">Water bear</name>
    <name type="synonym">Tardigrade</name>
    <dbReference type="NCBI Taxonomy" id="947166"/>
    <lineage>
        <taxon>Eukaryota</taxon>
        <taxon>Metazoa</taxon>
        <taxon>Ecdysozoa</taxon>
        <taxon>Tardigrada</taxon>
        <taxon>Eutardigrada</taxon>
        <taxon>Parachela</taxon>
        <taxon>Hypsibioidea</taxon>
        <taxon>Ramazzottiidae</taxon>
        <taxon>Ramazzottius</taxon>
    </lineage>
</organism>
<sequence>MASLVAMLMADLLSTFFDRIHCDGTVVERKEQLCFFYGPETNKYQHNLRINEAKKLLKRGRTYSLGVTNFIPIGAPTSPNMV</sequence>
<reference evidence="2 3" key="1">
    <citation type="journal article" date="2016" name="Nat. Commun.">
        <title>Extremotolerant tardigrade genome and improved radiotolerance of human cultured cells by tardigrade-unique protein.</title>
        <authorList>
            <person name="Hashimoto T."/>
            <person name="Horikawa D.D."/>
            <person name="Saito Y."/>
            <person name="Kuwahara H."/>
            <person name="Kozuka-Hata H."/>
            <person name="Shin-I T."/>
            <person name="Minakuchi Y."/>
            <person name="Ohishi K."/>
            <person name="Motoyama A."/>
            <person name="Aizu T."/>
            <person name="Enomoto A."/>
            <person name="Kondo K."/>
            <person name="Tanaka S."/>
            <person name="Hara Y."/>
            <person name="Koshikawa S."/>
            <person name="Sagara H."/>
            <person name="Miura T."/>
            <person name="Yokobori S."/>
            <person name="Miyagawa K."/>
            <person name="Suzuki Y."/>
            <person name="Kubo T."/>
            <person name="Oyama M."/>
            <person name="Kohara Y."/>
            <person name="Fujiyama A."/>
            <person name="Arakawa K."/>
            <person name="Katayama T."/>
            <person name="Toyoda A."/>
            <person name="Kunieda T."/>
        </authorList>
    </citation>
    <scope>NUCLEOTIDE SEQUENCE [LARGE SCALE GENOMIC DNA]</scope>
    <source>
        <strain evidence="2 3">YOKOZUNA-1</strain>
    </source>
</reference>
<accession>A0A1D1VWN2</accession>
<dbReference type="Proteomes" id="UP000186922">
    <property type="component" value="Unassembled WGS sequence"/>
</dbReference>
<name>A0A1D1VWN2_RAMVA</name>